<dbReference type="EC" id="2.7.-.-" evidence="8"/>
<evidence type="ECO:0000256" key="8">
    <source>
        <dbReference type="RuleBase" id="RU363090"/>
    </source>
</evidence>
<dbReference type="GO" id="GO:0005737">
    <property type="term" value="C:cytoplasm"/>
    <property type="evidence" value="ECO:0007669"/>
    <property type="project" value="TreeGrafter"/>
</dbReference>
<dbReference type="AlphaFoldDB" id="A0A7I4YK74"/>
<keyword evidence="9" id="KW-1185">Reference proteome</keyword>
<dbReference type="GO" id="GO:0005524">
    <property type="term" value="F:ATP binding"/>
    <property type="evidence" value="ECO:0007669"/>
    <property type="project" value="UniProtKB-KW"/>
</dbReference>
<keyword evidence="3" id="KW-0547">Nucleotide-binding</keyword>
<proteinExistence type="inferred from homology"/>
<evidence type="ECO:0000256" key="2">
    <source>
        <dbReference type="ARBA" id="ARBA00022679"/>
    </source>
</evidence>
<dbReference type="InterPro" id="IPR038286">
    <property type="entry name" value="IPK_sf"/>
</dbReference>
<evidence type="ECO:0000313" key="10">
    <source>
        <dbReference type="WBParaSite" id="HCON_00111000-00001"/>
    </source>
</evidence>
<organism evidence="9 10">
    <name type="scientific">Haemonchus contortus</name>
    <name type="common">Barber pole worm</name>
    <dbReference type="NCBI Taxonomy" id="6289"/>
    <lineage>
        <taxon>Eukaryota</taxon>
        <taxon>Metazoa</taxon>
        <taxon>Ecdysozoa</taxon>
        <taxon>Nematoda</taxon>
        <taxon>Chromadorea</taxon>
        <taxon>Rhabditida</taxon>
        <taxon>Rhabditina</taxon>
        <taxon>Rhabditomorpha</taxon>
        <taxon>Strongyloidea</taxon>
        <taxon>Trichostrongylidae</taxon>
        <taxon>Haemonchus</taxon>
    </lineage>
</organism>
<evidence type="ECO:0000256" key="6">
    <source>
        <dbReference type="ARBA" id="ARBA00036164"/>
    </source>
</evidence>
<comment type="similarity">
    <text evidence="1 8">Belongs to the inositol phosphokinase (IPK) family.</text>
</comment>
<comment type="catalytic activity">
    <reaction evidence="7">
        <text>1D-myo-inositol 1,3,4,6-tetrakisphosphate + ATP = 1D-myo-inositol 1,3,4,5,6-pentakisphosphate + ADP + H(+)</text>
        <dbReference type="Rhea" id="RHEA:12717"/>
        <dbReference type="ChEBI" id="CHEBI:15378"/>
        <dbReference type="ChEBI" id="CHEBI:30616"/>
        <dbReference type="ChEBI" id="CHEBI:57660"/>
        <dbReference type="ChEBI" id="CHEBI:57733"/>
        <dbReference type="ChEBI" id="CHEBI:456216"/>
        <dbReference type="EC" id="2.7.1.140"/>
    </reaction>
</comment>
<dbReference type="GO" id="GO:0032958">
    <property type="term" value="P:inositol phosphate biosynthetic process"/>
    <property type="evidence" value="ECO:0007669"/>
    <property type="project" value="InterPro"/>
</dbReference>
<dbReference type="OMA" id="AKPCVMD"/>
<evidence type="ECO:0000256" key="7">
    <source>
        <dbReference type="ARBA" id="ARBA00036525"/>
    </source>
</evidence>
<evidence type="ECO:0000256" key="5">
    <source>
        <dbReference type="ARBA" id="ARBA00022840"/>
    </source>
</evidence>
<evidence type="ECO:0000256" key="3">
    <source>
        <dbReference type="ARBA" id="ARBA00022741"/>
    </source>
</evidence>
<name>A0A7I4YK74_HAECO</name>
<dbReference type="PANTHER" id="PTHR12400">
    <property type="entry name" value="INOSITOL POLYPHOSPHATE KINASE"/>
    <property type="match status" value="1"/>
</dbReference>
<evidence type="ECO:0000256" key="1">
    <source>
        <dbReference type="ARBA" id="ARBA00007374"/>
    </source>
</evidence>
<dbReference type="Gene3D" id="3.30.470.160">
    <property type="entry name" value="Inositol polyphosphate kinase"/>
    <property type="match status" value="1"/>
</dbReference>
<sequence length="312" mass="35390">MEEVPEQELPATYEWFADQIAGHHPSVIKNGKREIGLLKKRGSDKILKPKQEAFRGECEVNVYKLLARTLRHLTSGDISDGSLGDADSDGWPATSMEDAEGLTRMTPRFYGLTTVPIDKKDVDFLILEDVTSTYTLPAILDVKMGRITFDPLANAAKREKEERKYPPQTVLGFRLLGYRMHCKNGKIVVKDKEWGKSFDEHNILDGLLEFFSGRGNDPTLISEALSKLNYVREWFAKQTSFHFYASSLLFVYENDLQKPPNVHLVMIDFSHVFPSNNQMDTNYIAGLNVLHSKMEIILKKFTSTSASQALTH</sequence>
<dbReference type="InterPro" id="IPR005522">
    <property type="entry name" value="IPK"/>
</dbReference>
<dbReference type="GO" id="GO:0005634">
    <property type="term" value="C:nucleus"/>
    <property type="evidence" value="ECO:0007669"/>
    <property type="project" value="TreeGrafter"/>
</dbReference>
<dbReference type="OrthoDB" id="338650at2759"/>
<accession>A0A7I4YK74</accession>
<keyword evidence="5" id="KW-0067">ATP-binding</keyword>
<dbReference type="GO" id="GO:0051765">
    <property type="term" value="F:inositol tetrakisphosphate kinase activity"/>
    <property type="evidence" value="ECO:0007669"/>
    <property type="project" value="TreeGrafter"/>
</dbReference>
<protein>
    <recommendedName>
        <fullName evidence="8">Kinase</fullName>
        <ecNumber evidence="8">2.7.-.-</ecNumber>
    </recommendedName>
</protein>
<dbReference type="Pfam" id="PF03770">
    <property type="entry name" value="IPK"/>
    <property type="match status" value="1"/>
</dbReference>
<dbReference type="SUPFAM" id="SSF56104">
    <property type="entry name" value="SAICAR synthase-like"/>
    <property type="match status" value="1"/>
</dbReference>
<dbReference type="WBParaSite" id="HCON_00111000-00001">
    <property type="protein sequence ID" value="HCON_00111000-00001"/>
    <property type="gene ID" value="HCON_00111000"/>
</dbReference>
<reference evidence="10" key="1">
    <citation type="submission" date="2020-12" db="UniProtKB">
        <authorList>
            <consortium name="WormBaseParasite"/>
        </authorList>
    </citation>
    <scope>IDENTIFICATION</scope>
    <source>
        <strain evidence="10">MHco3</strain>
    </source>
</reference>
<dbReference type="PANTHER" id="PTHR12400:SF51">
    <property type="entry name" value="INOSITOL POLYPHOSPHATE MULTIKINASE"/>
    <property type="match status" value="1"/>
</dbReference>
<evidence type="ECO:0000256" key="4">
    <source>
        <dbReference type="ARBA" id="ARBA00022777"/>
    </source>
</evidence>
<comment type="catalytic activity">
    <reaction evidence="6">
        <text>1D-myo-inositol 1,4,5-trisphosphate + 2 ATP = 1D-myo-inositol 1,3,4,5,6-pentakisphosphate + 2 ADP + 2 H(+)</text>
        <dbReference type="Rhea" id="RHEA:32359"/>
        <dbReference type="ChEBI" id="CHEBI:15378"/>
        <dbReference type="ChEBI" id="CHEBI:30616"/>
        <dbReference type="ChEBI" id="CHEBI:57733"/>
        <dbReference type="ChEBI" id="CHEBI:203600"/>
        <dbReference type="ChEBI" id="CHEBI:456216"/>
        <dbReference type="EC" id="2.7.1.151"/>
    </reaction>
</comment>
<keyword evidence="4 8" id="KW-0418">Kinase</keyword>
<evidence type="ECO:0000313" key="9">
    <source>
        <dbReference type="Proteomes" id="UP000025227"/>
    </source>
</evidence>
<dbReference type="GO" id="GO:0008440">
    <property type="term" value="F:inositol-1,4,5-trisphosphate 3-kinase activity"/>
    <property type="evidence" value="ECO:0007669"/>
    <property type="project" value="TreeGrafter"/>
</dbReference>
<keyword evidence="2 8" id="KW-0808">Transferase</keyword>
<dbReference type="Proteomes" id="UP000025227">
    <property type="component" value="Unplaced"/>
</dbReference>